<gene>
    <name evidence="5" type="ORF">BKX93_07140</name>
</gene>
<dbReference type="STRING" id="1108595.BKX93_07140"/>
<evidence type="ECO:0000256" key="3">
    <source>
        <dbReference type="ARBA" id="ARBA00022691"/>
    </source>
</evidence>
<reference evidence="5 6" key="1">
    <citation type="submission" date="2016-10" db="EMBL/GenBank/DDBJ databases">
        <title>Chromobacterium muskegensis sp. nov., an insecticidal bacterium isolated from Sphagnum bogs.</title>
        <authorList>
            <person name="Sparks M.E."/>
            <person name="Blackburn M.B."/>
            <person name="Gundersen-Rindal D.E."/>
            <person name="Mitchell A."/>
            <person name="Farrar R."/>
            <person name="Kuhar D."/>
        </authorList>
    </citation>
    <scope>NUCLEOTIDE SEQUENCE [LARGE SCALE GENOMIC DNA]</scope>
    <source>
        <strain evidence="5 6">21-1</strain>
    </source>
</reference>
<dbReference type="InterPro" id="IPR029063">
    <property type="entry name" value="SAM-dependent_MTases_sf"/>
</dbReference>
<keyword evidence="1" id="KW-0489">Methyltransferase</keyword>
<evidence type="ECO:0000313" key="6">
    <source>
        <dbReference type="Proteomes" id="UP000178776"/>
    </source>
</evidence>
<evidence type="ECO:0000313" key="5">
    <source>
        <dbReference type="EMBL" id="AOZ49792.1"/>
    </source>
</evidence>
<sequence>MGESLYGEPLLAQVYDLFNAWGEDNDFYLGLCSPAVGSALDLGCGTGLLAAKMAEQVEVTGLDPAPAMLDIARARPGGGQVEWRLADARDFELNRRFDLIYCAGHAFQSFLAETDRRAVFRQVRRHLARGGRFAFETRNPAARAWLRWENAAPRRAAHPRWGEVELSQRLLSERDGLVSYRSRYRFIDQGRTLEADARLRFCGLAALRAELESEGLSVLALHGDWQGGEWREDSEELILTLARAGDQPVLD</sequence>
<accession>A0A1D9LEV0</accession>
<evidence type="ECO:0000256" key="1">
    <source>
        <dbReference type="ARBA" id="ARBA00022603"/>
    </source>
</evidence>
<protein>
    <recommendedName>
        <fullName evidence="4">Methyltransferase domain-containing protein</fullName>
    </recommendedName>
</protein>
<dbReference type="CDD" id="cd02440">
    <property type="entry name" value="AdoMet_MTases"/>
    <property type="match status" value="1"/>
</dbReference>
<evidence type="ECO:0000256" key="2">
    <source>
        <dbReference type="ARBA" id="ARBA00022679"/>
    </source>
</evidence>
<proteinExistence type="predicted"/>
<dbReference type="Proteomes" id="UP000178776">
    <property type="component" value="Chromosome"/>
</dbReference>
<dbReference type="Pfam" id="PF13649">
    <property type="entry name" value="Methyltransf_25"/>
    <property type="match status" value="1"/>
</dbReference>
<feature type="domain" description="Methyltransferase" evidence="4">
    <location>
        <begin position="40"/>
        <end position="131"/>
    </location>
</feature>
<dbReference type="AlphaFoldDB" id="A0A1D9LEV0"/>
<dbReference type="GeneID" id="68840984"/>
<dbReference type="RefSeq" id="WP_070979341.1">
    <property type="nucleotide sequence ID" value="NZ_CP017707.1"/>
</dbReference>
<dbReference type="PANTHER" id="PTHR43464">
    <property type="entry name" value="METHYLTRANSFERASE"/>
    <property type="match status" value="1"/>
</dbReference>
<dbReference type="KEGG" id="cvc:BKX93_07140"/>
<name>A0A1D9LEV0_9NEIS</name>
<dbReference type="EMBL" id="CP017707">
    <property type="protein sequence ID" value="AOZ49792.1"/>
    <property type="molecule type" value="Genomic_DNA"/>
</dbReference>
<dbReference type="GO" id="GO:0008168">
    <property type="term" value="F:methyltransferase activity"/>
    <property type="evidence" value="ECO:0007669"/>
    <property type="project" value="UniProtKB-KW"/>
</dbReference>
<dbReference type="GO" id="GO:0032259">
    <property type="term" value="P:methylation"/>
    <property type="evidence" value="ECO:0007669"/>
    <property type="project" value="UniProtKB-KW"/>
</dbReference>
<dbReference type="InterPro" id="IPR041698">
    <property type="entry name" value="Methyltransf_25"/>
</dbReference>
<dbReference type="Gene3D" id="3.40.50.150">
    <property type="entry name" value="Vaccinia Virus protein VP39"/>
    <property type="match status" value="1"/>
</dbReference>
<organism evidence="5 6">
    <name type="scientific">Chromobacterium vaccinii</name>
    <dbReference type="NCBI Taxonomy" id="1108595"/>
    <lineage>
        <taxon>Bacteria</taxon>
        <taxon>Pseudomonadati</taxon>
        <taxon>Pseudomonadota</taxon>
        <taxon>Betaproteobacteria</taxon>
        <taxon>Neisseriales</taxon>
        <taxon>Chromobacteriaceae</taxon>
        <taxon>Chromobacterium</taxon>
    </lineage>
</organism>
<evidence type="ECO:0000259" key="4">
    <source>
        <dbReference type="Pfam" id="PF13649"/>
    </source>
</evidence>
<dbReference type="PANTHER" id="PTHR43464:SF19">
    <property type="entry name" value="UBIQUINONE BIOSYNTHESIS O-METHYLTRANSFERASE, MITOCHONDRIAL"/>
    <property type="match status" value="1"/>
</dbReference>
<keyword evidence="2" id="KW-0808">Transferase</keyword>
<keyword evidence="3" id="KW-0949">S-adenosyl-L-methionine</keyword>
<dbReference type="SUPFAM" id="SSF53335">
    <property type="entry name" value="S-adenosyl-L-methionine-dependent methyltransferases"/>
    <property type="match status" value="1"/>
</dbReference>